<dbReference type="Pfam" id="PF13416">
    <property type="entry name" value="SBP_bac_8"/>
    <property type="match status" value="1"/>
</dbReference>
<dbReference type="PANTHER" id="PTHR30222">
    <property type="entry name" value="SPERMIDINE/PUTRESCINE-BINDING PERIPLASMIC PROTEIN"/>
    <property type="match status" value="1"/>
</dbReference>
<evidence type="ECO:0000256" key="1">
    <source>
        <dbReference type="ARBA" id="ARBA00004418"/>
    </source>
</evidence>
<proteinExistence type="inferred from homology"/>
<organism evidence="7 8">
    <name type="scientific">Chromobacterium violaceum</name>
    <dbReference type="NCBI Taxonomy" id="536"/>
    <lineage>
        <taxon>Bacteria</taxon>
        <taxon>Pseudomonadati</taxon>
        <taxon>Pseudomonadota</taxon>
        <taxon>Betaproteobacteria</taxon>
        <taxon>Neisseriales</taxon>
        <taxon>Chromobacteriaceae</taxon>
        <taxon>Chromobacterium</taxon>
    </lineage>
</organism>
<dbReference type="RefSeq" id="WP_011134480.1">
    <property type="nucleotide sequence ID" value="NZ_JAIUJK010000008.1"/>
</dbReference>
<evidence type="ECO:0000313" key="7">
    <source>
        <dbReference type="EMBL" id="OVE48627.1"/>
    </source>
</evidence>
<dbReference type="OMA" id="DSWELIF"/>
<evidence type="ECO:0000313" key="8">
    <source>
        <dbReference type="Proteomes" id="UP000196342"/>
    </source>
</evidence>
<dbReference type="EMBL" id="NHOO01000006">
    <property type="protein sequence ID" value="OVE48627.1"/>
    <property type="molecule type" value="Genomic_DNA"/>
</dbReference>
<dbReference type="InterPro" id="IPR001188">
    <property type="entry name" value="Sperm_putr-bd"/>
</dbReference>
<keyword evidence="3 6" id="KW-0732">Signal</keyword>
<comment type="subcellular location">
    <subcellularLocation>
        <location evidence="1 5">Periplasm</location>
    </subcellularLocation>
</comment>
<comment type="caution">
    <text evidence="7">The sequence shown here is derived from an EMBL/GenBank/DDBJ whole genome shotgun (WGS) entry which is preliminary data.</text>
</comment>
<dbReference type="SUPFAM" id="SSF53850">
    <property type="entry name" value="Periplasmic binding protein-like II"/>
    <property type="match status" value="1"/>
</dbReference>
<keyword evidence="4 5" id="KW-0574">Periplasm</keyword>
<evidence type="ECO:0000256" key="6">
    <source>
        <dbReference type="SAM" id="SignalP"/>
    </source>
</evidence>
<evidence type="ECO:0000256" key="5">
    <source>
        <dbReference type="PIRNR" id="PIRNR019574"/>
    </source>
</evidence>
<evidence type="ECO:0000256" key="2">
    <source>
        <dbReference type="ARBA" id="ARBA00022448"/>
    </source>
</evidence>
<sequence length="357" mass="39746">MKKLQKLMLALSLSSGLAWAGPNDVLHIYNWSGSLSDNTIRQFEKRCGCRVVQDYYGDNEEMLAKLAAGAKGYDMVFPSSFVVQAMTKQKLLQPLDHRQIPNLKNVAPAYLSQGYDPANRYTIPTVLSLTSVGYNVEKLKQLGVDPSSWSVIFDPNVLQKIKGKVTVLDSSREVFAAALFYLGKDPNQASDADMRAARDVIKRAKPYWAAFSNASYLKQLAVGNIWVALGYSTEFFQASEDARLTKRPFHIGNVPQREGNELGVDTMAITASAKRPDLAHQFINFMLDGQNAAQLTNLNGATNPVATASQYFRADLKASPVIHPTPEQAKKWTVLRELTPKERRALARMWTEVKVSR</sequence>
<dbReference type="Gene3D" id="3.40.190.10">
    <property type="entry name" value="Periplasmic binding protein-like II"/>
    <property type="match status" value="2"/>
</dbReference>
<protein>
    <recommendedName>
        <fullName evidence="5">Putrescine-binding periplasmic protein</fullName>
    </recommendedName>
</protein>
<dbReference type="GO" id="GO:0019808">
    <property type="term" value="F:polyamine binding"/>
    <property type="evidence" value="ECO:0007669"/>
    <property type="project" value="InterPro"/>
</dbReference>
<dbReference type="PRINTS" id="PR00909">
    <property type="entry name" value="SPERMDNBNDNG"/>
</dbReference>
<comment type="function">
    <text evidence="5">Required for the activity of the bacterial periplasmic transport system of putrescine.</text>
</comment>
<dbReference type="Proteomes" id="UP000196342">
    <property type="component" value="Unassembled WGS sequence"/>
</dbReference>
<dbReference type="PANTHER" id="PTHR30222:SF17">
    <property type="entry name" value="SPERMIDINE_PUTRESCINE-BINDING PERIPLASMIC PROTEIN"/>
    <property type="match status" value="1"/>
</dbReference>
<name>A0A202BAM2_CHRVL</name>
<reference evidence="7 8" key="1">
    <citation type="submission" date="2017-05" db="EMBL/GenBank/DDBJ databases">
        <title>Chromobacterium violaceum GHPS1 isolated from Hydrocarbon polluted soil in French Guiana display an awesome secondary metabolite arsenal and a battery of drug and heavy-metal-resistance and detoxification of xenobiotics proteins.</title>
        <authorList>
            <person name="Belbahri L."/>
        </authorList>
    </citation>
    <scope>NUCLEOTIDE SEQUENCE [LARGE SCALE GENOMIC DNA]</scope>
    <source>
        <strain evidence="7 8">GHPS1</strain>
    </source>
</reference>
<accession>A0A202BAM2</accession>
<dbReference type="GO" id="GO:0015846">
    <property type="term" value="P:polyamine transport"/>
    <property type="evidence" value="ECO:0007669"/>
    <property type="project" value="InterPro"/>
</dbReference>
<evidence type="ECO:0000256" key="3">
    <source>
        <dbReference type="ARBA" id="ARBA00022729"/>
    </source>
</evidence>
<comment type="similarity">
    <text evidence="5">Belongs to the bacterial solute-binding protein PotD/PotF family.</text>
</comment>
<feature type="signal peptide" evidence="6">
    <location>
        <begin position="1"/>
        <end position="20"/>
    </location>
</feature>
<keyword evidence="8" id="KW-1185">Reference proteome</keyword>
<keyword evidence="2 5" id="KW-0813">Transport</keyword>
<dbReference type="PIRSF" id="PIRSF019574">
    <property type="entry name" value="Periplasmic_polyamine_BP"/>
    <property type="match status" value="1"/>
</dbReference>
<evidence type="ECO:0000256" key="4">
    <source>
        <dbReference type="ARBA" id="ARBA00022764"/>
    </source>
</evidence>
<dbReference type="CDD" id="cd13590">
    <property type="entry name" value="PBP2_PotD_PotF_like"/>
    <property type="match status" value="1"/>
</dbReference>
<feature type="chain" id="PRO_5011313602" description="Putrescine-binding periplasmic protein" evidence="6">
    <location>
        <begin position="21"/>
        <end position="357"/>
    </location>
</feature>
<gene>
    <name evidence="7" type="ORF">CBW21_08690</name>
</gene>
<dbReference type="AlphaFoldDB" id="A0A202BAM2"/>
<dbReference type="InterPro" id="IPR006059">
    <property type="entry name" value="SBP"/>
</dbReference>
<dbReference type="GO" id="GO:0042597">
    <property type="term" value="C:periplasmic space"/>
    <property type="evidence" value="ECO:0007669"/>
    <property type="project" value="UniProtKB-SubCell"/>
</dbReference>